<evidence type="ECO:0000313" key="2">
    <source>
        <dbReference type="EMBL" id="ORA01980.1"/>
    </source>
</evidence>
<sequence length="81" mass="8584">VNAAVMAVTAGPLYALAYWLLGLEMAAVEILLCCAVMLSAPPVLRLTGSVVAAREVFLCALFFNFSWLSWHLGGIVSPTVS</sequence>
<organism evidence="2 3">
    <name type="scientific">Mycobacterium arosiense ATCC BAA-1401 = DSM 45069</name>
    <dbReference type="NCBI Taxonomy" id="1265311"/>
    <lineage>
        <taxon>Bacteria</taxon>
        <taxon>Bacillati</taxon>
        <taxon>Actinomycetota</taxon>
        <taxon>Actinomycetes</taxon>
        <taxon>Mycobacteriales</taxon>
        <taxon>Mycobacteriaceae</taxon>
        <taxon>Mycobacterium</taxon>
        <taxon>Mycobacterium avium complex (MAC)</taxon>
    </lineage>
</organism>
<name>A0A1W9YQB0_MYCAI</name>
<dbReference type="OrthoDB" id="5620448at2"/>
<proteinExistence type="predicted"/>
<feature type="non-terminal residue" evidence="2">
    <location>
        <position position="81"/>
    </location>
</feature>
<feature type="non-terminal residue" evidence="2">
    <location>
        <position position="1"/>
    </location>
</feature>
<feature type="transmembrane region" description="Helical" evidence="1">
    <location>
        <begin position="56"/>
        <end position="76"/>
    </location>
</feature>
<reference evidence="2 3" key="1">
    <citation type="submission" date="2016-12" db="EMBL/GenBank/DDBJ databases">
        <title>The new phylogeny of genus Mycobacterium.</title>
        <authorList>
            <person name="Tortoli E."/>
            <person name="Trovato A."/>
            <person name="Cirillo D.M."/>
        </authorList>
    </citation>
    <scope>NUCLEOTIDE SEQUENCE [LARGE SCALE GENOMIC DNA]</scope>
    <source>
        <strain evidence="2 3">DSM 45069</strain>
    </source>
</reference>
<dbReference type="Proteomes" id="UP000192707">
    <property type="component" value="Unassembled WGS sequence"/>
</dbReference>
<keyword evidence="1" id="KW-0812">Transmembrane</keyword>
<comment type="caution">
    <text evidence="2">The sequence shown here is derived from an EMBL/GenBank/DDBJ whole genome shotgun (WGS) entry which is preliminary data.</text>
</comment>
<dbReference type="AlphaFoldDB" id="A0A1W9YQB0"/>
<evidence type="ECO:0000256" key="1">
    <source>
        <dbReference type="SAM" id="Phobius"/>
    </source>
</evidence>
<dbReference type="EMBL" id="MVHG01000352">
    <property type="protein sequence ID" value="ORA01980.1"/>
    <property type="molecule type" value="Genomic_DNA"/>
</dbReference>
<feature type="transmembrane region" description="Helical" evidence="1">
    <location>
        <begin position="16"/>
        <end position="44"/>
    </location>
</feature>
<evidence type="ECO:0000313" key="3">
    <source>
        <dbReference type="Proteomes" id="UP000192707"/>
    </source>
</evidence>
<keyword evidence="1" id="KW-0472">Membrane</keyword>
<gene>
    <name evidence="2" type="ORF">BST14_28940</name>
</gene>
<protein>
    <submittedName>
        <fullName evidence="2">Uncharacterized protein</fullName>
    </submittedName>
</protein>
<accession>A0A1W9YQB0</accession>
<keyword evidence="3" id="KW-1185">Reference proteome</keyword>
<keyword evidence="1" id="KW-1133">Transmembrane helix</keyword>